<evidence type="ECO:0000256" key="6">
    <source>
        <dbReference type="ARBA" id="ARBA00023163"/>
    </source>
</evidence>
<feature type="domain" description="C2H2-type" evidence="10">
    <location>
        <begin position="1022"/>
        <end position="1049"/>
    </location>
</feature>
<feature type="domain" description="C2H2-type" evidence="10">
    <location>
        <begin position="529"/>
        <end position="556"/>
    </location>
</feature>
<keyword evidence="4" id="KW-0862">Zinc</keyword>
<organism evidence="11 12">
    <name type="scientific">Diabrotica virgifera virgifera</name>
    <name type="common">western corn rootworm</name>
    <dbReference type="NCBI Taxonomy" id="50390"/>
    <lineage>
        <taxon>Eukaryota</taxon>
        <taxon>Metazoa</taxon>
        <taxon>Ecdysozoa</taxon>
        <taxon>Arthropoda</taxon>
        <taxon>Hexapoda</taxon>
        <taxon>Insecta</taxon>
        <taxon>Pterygota</taxon>
        <taxon>Neoptera</taxon>
        <taxon>Endopterygota</taxon>
        <taxon>Coleoptera</taxon>
        <taxon>Polyphaga</taxon>
        <taxon>Cucujiformia</taxon>
        <taxon>Chrysomeloidea</taxon>
        <taxon>Chrysomelidae</taxon>
        <taxon>Galerucinae</taxon>
        <taxon>Diabroticina</taxon>
        <taxon>Diabroticites</taxon>
        <taxon>Diabrotica</taxon>
    </lineage>
</organism>
<proteinExistence type="predicted"/>
<evidence type="ECO:0000259" key="10">
    <source>
        <dbReference type="PROSITE" id="PS50157"/>
    </source>
</evidence>
<keyword evidence="3" id="KW-0677">Repeat</keyword>
<feature type="domain" description="C2H2-type" evidence="10">
    <location>
        <begin position="759"/>
        <end position="786"/>
    </location>
</feature>
<dbReference type="InterPro" id="IPR036236">
    <property type="entry name" value="Znf_C2H2_sf"/>
</dbReference>
<feature type="domain" description="C2H2-type" evidence="10">
    <location>
        <begin position="557"/>
        <end position="584"/>
    </location>
</feature>
<evidence type="ECO:0000256" key="1">
    <source>
        <dbReference type="ARBA" id="ARBA00004123"/>
    </source>
</evidence>
<evidence type="ECO:0000256" key="9">
    <source>
        <dbReference type="SAM" id="MobiDB-lite"/>
    </source>
</evidence>
<dbReference type="Proteomes" id="UP001652700">
    <property type="component" value="Unplaced"/>
</dbReference>
<evidence type="ECO:0000256" key="5">
    <source>
        <dbReference type="ARBA" id="ARBA00023015"/>
    </source>
</evidence>
<evidence type="ECO:0000313" key="12">
    <source>
        <dbReference type="Proteomes" id="UP001652700"/>
    </source>
</evidence>
<feature type="domain" description="C2H2-type" evidence="10">
    <location>
        <begin position="939"/>
        <end position="966"/>
    </location>
</feature>
<feature type="domain" description="C2H2-type" evidence="10">
    <location>
        <begin position="967"/>
        <end position="994"/>
    </location>
</feature>
<feature type="domain" description="C2H2-type" evidence="10">
    <location>
        <begin position="1049"/>
        <end position="1076"/>
    </location>
</feature>
<dbReference type="PANTHER" id="PTHR24399">
    <property type="entry name" value="ZINC FINGER AND BTB DOMAIN-CONTAINING"/>
    <property type="match status" value="1"/>
</dbReference>
<evidence type="ECO:0000256" key="8">
    <source>
        <dbReference type="PROSITE-ProRule" id="PRU00042"/>
    </source>
</evidence>
<feature type="domain" description="C2H2-type" evidence="10">
    <location>
        <begin position="669"/>
        <end position="696"/>
    </location>
</feature>
<feature type="domain" description="C2H2-type" evidence="10">
    <location>
        <begin position="1077"/>
        <end position="1104"/>
    </location>
</feature>
<feature type="domain" description="C2H2-type" evidence="10">
    <location>
        <begin position="1105"/>
        <end position="1130"/>
    </location>
</feature>
<evidence type="ECO:0000256" key="2">
    <source>
        <dbReference type="ARBA" id="ARBA00022723"/>
    </source>
</evidence>
<feature type="compositionally biased region" description="Polar residues" evidence="9">
    <location>
        <begin position="232"/>
        <end position="246"/>
    </location>
</feature>
<keyword evidence="12" id="KW-1185">Reference proteome</keyword>
<feature type="domain" description="C2H2-type" evidence="10">
    <location>
        <begin position="787"/>
        <end position="814"/>
    </location>
</feature>
<comment type="subcellular location">
    <subcellularLocation>
        <location evidence="1">Nucleus</location>
    </subcellularLocation>
</comment>
<feature type="domain" description="C2H2-type" evidence="10">
    <location>
        <begin position="855"/>
        <end position="882"/>
    </location>
</feature>
<dbReference type="InterPro" id="IPR021109">
    <property type="entry name" value="Peptidase_aspartic_dom_sf"/>
</dbReference>
<feature type="domain" description="C2H2-type" evidence="10">
    <location>
        <begin position="613"/>
        <end position="640"/>
    </location>
</feature>
<dbReference type="Pfam" id="PF00096">
    <property type="entry name" value="zf-C2H2"/>
    <property type="match status" value="18"/>
</dbReference>
<dbReference type="PROSITE" id="PS50157">
    <property type="entry name" value="ZINC_FINGER_C2H2_2"/>
    <property type="match status" value="21"/>
</dbReference>
<protein>
    <recommendedName>
        <fullName evidence="10">C2H2-type domain-containing protein</fullName>
    </recommendedName>
</protein>
<evidence type="ECO:0000256" key="3">
    <source>
        <dbReference type="ARBA" id="ARBA00022737"/>
    </source>
</evidence>
<dbReference type="InterPro" id="IPR013087">
    <property type="entry name" value="Znf_C2H2_type"/>
</dbReference>
<dbReference type="SUPFAM" id="SSF57667">
    <property type="entry name" value="beta-beta-alpha zinc fingers"/>
    <property type="match status" value="11"/>
</dbReference>
<dbReference type="Gene3D" id="3.30.160.60">
    <property type="entry name" value="Classic Zinc Finger"/>
    <property type="match status" value="21"/>
</dbReference>
<feature type="domain" description="C2H2-type" evidence="10">
    <location>
        <begin position="995"/>
        <end position="1022"/>
    </location>
</feature>
<evidence type="ECO:0000313" key="11">
    <source>
        <dbReference type="EnsemblMetazoa" id="XP_050516024.1"/>
    </source>
</evidence>
<dbReference type="SMART" id="SM00355">
    <property type="entry name" value="ZnF_C2H2"/>
    <property type="match status" value="21"/>
</dbReference>
<keyword evidence="2" id="KW-0479">Metal-binding</keyword>
<keyword evidence="7" id="KW-0539">Nucleus</keyword>
<feature type="domain" description="C2H2-type" evidence="10">
    <location>
        <begin position="883"/>
        <end position="910"/>
    </location>
</feature>
<reference evidence="11" key="1">
    <citation type="submission" date="2025-05" db="UniProtKB">
        <authorList>
            <consortium name="EnsemblMetazoa"/>
        </authorList>
    </citation>
    <scope>IDENTIFICATION</scope>
</reference>
<feature type="domain" description="C2H2-type" evidence="10">
    <location>
        <begin position="585"/>
        <end position="612"/>
    </location>
</feature>
<dbReference type="PROSITE" id="PS00028">
    <property type="entry name" value="ZINC_FINGER_C2H2_1"/>
    <property type="match status" value="21"/>
</dbReference>
<dbReference type="Gene3D" id="2.40.70.10">
    <property type="entry name" value="Acid Proteases"/>
    <property type="match status" value="1"/>
</dbReference>
<evidence type="ECO:0000256" key="4">
    <source>
        <dbReference type="ARBA" id="ARBA00022833"/>
    </source>
</evidence>
<name>A0ABM5L0Q8_DIAVI</name>
<evidence type="ECO:0000256" key="7">
    <source>
        <dbReference type="ARBA" id="ARBA00023242"/>
    </source>
</evidence>
<dbReference type="SMART" id="SM00614">
    <property type="entry name" value="ZnF_BED"/>
    <property type="match status" value="7"/>
</dbReference>
<dbReference type="GeneID" id="114341160"/>
<keyword evidence="6" id="KW-0804">Transcription</keyword>
<accession>A0ABM5L0Q8</accession>
<feature type="domain" description="C2H2-type" evidence="10">
    <location>
        <begin position="473"/>
        <end position="500"/>
    </location>
</feature>
<dbReference type="EnsemblMetazoa" id="XM_050660067.1">
    <property type="protein sequence ID" value="XP_050516024.1"/>
    <property type="gene ID" value="LOC114341160"/>
</dbReference>
<keyword evidence="5" id="KW-0805">Transcription regulation</keyword>
<keyword evidence="8" id="KW-0863">Zinc-finger</keyword>
<dbReference type="SUPFAM" id="SSF50630">
    <property type="entry name" value="Acid proteases"/>
    <property type="match status" value="1"/>
</dbReference>
<dbReference type="RefSeq" id="XP_050516024.1">
    <property type="nucleotide sequence ID" value="XM_050660067.1"/>
</dbReference>
<feature type="region of interest" description="Disordered" evidence="9">
    <location>
        <begin position="222"/>
        <end position="246"/>
    </location>
</feature>
<feature type="domain" description="C2H2-type" evidence="10">
    <location>
        <begin position="911"/>
        <end position="938"/>
    </location>
</feature>
<feature type="domain" description="C2H2-type" evidence="10">
    <location>
        <begin position="697"/>
        <end position="721"/>
    </location>
</feature>
<sequence>MDPDQFKQFMMVNQETLNQLHKSLASTSNSNNTNNFIPLFENFDEQKENFKIYIERYENYLKIKHVFDDKKFALDLLLNSIGSATFSMLSSLVAPHKIRDFDYNTIVKKLDNRLNPKKNILVLQHKFLSLYQQENQSISEYTTALKQATLECEFISTCECQANISEHFLRAQFIRGINDNLIRERLLESNEKSFEKLEEKALILESSIIDSKEFSSSNNSLNINQINKSRQRPNSASYNRKRSQSGSRINFQELGIDNRCLRCGQQHLVKNCKINPKRLFCKGCKKYGHVILVCISTLLANKDKTNSTHHLINEYQPSTSETEPEDTFGINKIVDIYENQSYTDAQKFYVTVLIKNKPATFEVDSGAGFTLISESKFKELDLDLPLQKSDIAFRSYTKNVFYPLGKAKTSIQYQNKISTEEFYVVPDELDSLLGRVSCEDIQNDECNLSKYTGNTLNQNFTATMDVKIPENQFECEICSKHLATSLSLKVHMRIHTEEKPFKCEICTKQFSRNTHLTVHMIVHTGEKPFTCKICTKQFSTNTNLTRHIKVHTGKKPFACEICNKQFSESCNLKSHMVVHSGEKAFSCDICAKQYLQSSSLQSHMSVHTGEKPFTCKICTKQFSTNPHLTRHMRVHTGEKPFACEVCNKLFSESWHLKSHMVVHSGEKAFSCEICAKKYSQSSTLQSHMRVHTGEKPFTCQICNKQFSQRSGLEYHMKVHTGVSCEDMQNDAGNLLNGTGNTLNQNVAATTDVKTEENPFRCEFCSKQLTRSSCLKRHLRVHTGEKPFRCEICTKQFSTNSNLTIHMRVHTGEKPFECVSCEDMQNDALNLLNGTGNTLNQNVAATTDVKIEENPFRCEFCSKQLTRSSSLKRHMLVHSGERPFTCDLCNKQFSTNSHLTRHMRVHTGEKPFECKICTKQFSMKHALKSHMTVHTGEKPFRCEICSKQFSTNTLLTEHRRVHTGEKPFTCTICTKQFSNSSNLTHHLKTHTGERPFACEICNKEFSHSSYVKVHMRVHTGEKSACEICAKQYSDSAGLNRHMSVHTGEKSACEICAKQYSDSAGLKRHMSVHTGEKPFTCNVCSKQFSYSYSLQSHIRVHTGEKPFTCEICSKQYSHSSSLTAHVKTHTTD</sequence>
<feature type="domain" description="C2H2-type" evidence="10">
    <location>
        <begin position="501"/>
        <end position="528"/>
    </location>
</feature>
<feature type="domain" description="C2H2-type" evidence="10">
    <location>
        <begin position="641"/>
        <end position="668"/>
    </location>
</feature>
<dbReference type="PANTHER" id="PTHR24399:SF23">
    <property type="entry name" value="C2H2-TYPE DOMAIN-CONTAINING PROTEIN"/>
    <property type="match status" value="1"/>
</dbReference>